<dbReference type="Gene3D" id="3.30.70.100">
    <property type="match status" value="2"/>
</dbReference>
<comment type="subcellular location">
    <subcellularLocation>
        <location evidence="1">Cell membrane</location>
        <topology evidence="1">Multi-pass membrane protein</topology>
    </subcellularLocation>
</comment>
<evidence type="ECO:0000256" key="10">
    <source>
        <dbReference type="ARBA" id="ARBA00022741"/>
    </source>
</evidence>
<dbReference type="Pfam" id="PF00122">
    <property type="entry name" value="E1-E2_ATPase"/>
    <property type="match status" value="1"/>
</dbReference>
<dbReference type="Proteomes" id="UP000036932">
    <property type="component" value="Unassembled WGS sequence"/>
</dbReference>
<dbReference type="FunFam" id="3.40.1110.10:FF:000056">
    <property type="entry name" value="Copper-exporting P-type ATPase"/>
    <property type="match status" value="1"/>
</dbReference>
<dbReference type="SUPFAM" id="SSF55008">
    <property type="entry name" value="HMA, heavy metal-associated domain"/>
    <property type="match status" value="2"/>
</dbReference>
<keyword evidence="17" id="KW-0406">Ion transport</keyword>
<dbReference type="InterPro" id="IPR006121">
    <property type="entry name" value="HMA_dom"/>
</dbReference>
<dbReference type="SUPFAM" id="SSF81665">
    <property type="entry name" value="Calcium ATPase, transmembrane domain M"/>
    <property type="match status" value="1"/>
</dbReference>
<dbReference type="InterPro" id="IPR023299">
    <property type="entry name" value="ATPase_P-typ_cyto_dom_N"/>
</dbReference>
<evidence type="ECO:0000256" key="12">
    <source>
        <dbReference type="ARBA" id="ARBA00022840"/>
    </source>
</evidence>
<dbReference type="PATRIC" id="fig|1705565.3.peg.3621"/>
<evidence type="ECO:0000256" key="18">
    <source>
        <dbReference type="ARBA" id="ARBA00023136"/>
    </source>
</evidence>
<evidence type="ECO:0000313" key="26">
    <source>
        <dbReference type="Proteomes" id="UP000036932"/>
    </source>
</evidence>
<dbReference type="SUPFAM" id="SSF81653">
    <property type="entry name" value="Calcium ATPase, transduction domain A"/>
    <property type="match status" value="1"/>
</dbReference>
<dbReference type="InterPro" id="IPR008250">
    <property type="entry name" value="ATPase_P-typ_transduc_dom_A_sf"/>
</dbReference>
<dbReference type="GO" id="GO:0043682">
    <property type="term" value="F:P-type divalent copper transporter activity"/>
    <property type="evidence" value="ECO:0007669"/>
    <property type="project" value="TreeGrafter"/>
</dbReference>
<evidence type="ECO:0000256" key="17">
    <source>
        <dbReference type="ARBA" id="ARBA00023065"/>
    </source>
</evidence>
<dbReference type="Pfam" id="PF00702">
    <property type="entry name" value="Hydrolase"/>
    <property type="match status" value="1"/>
</dbReference>
<dbReference type="SFLD" id="SFLDS00003">
    <property type="entry name" value="Haloacid_Dehalogenase"/>
    <property type="match status" value="1"/>
</dbReference>
<evidence type="ECO:0000256" key="14">
    <source>
        <dbReference type="ARBA" id="ARBA00022967"/>
    </source>
</evidence>
<dbReference type="PROSITE" id="PS01047">
    <property type="entry name" value="HMA_1"/>
    <property type="match status" value="2"/>
</dbReference>
<feature type="transmembrane region" description="Helical" evidence="23">
    <location>
        <begin position="264"/>
        <end position="284"/>
    </location>
</feature>
<keyword evidence="13" id="KW-0460">Magnesium</keyword>
<evidence type="ECO:0000256" key="20">
    <source>
        <dbReference type="ARBA" id="ARBA00033239"/>
    </source>
</evidence>
<dbReference type="SFLD" id="SFLDG00002">
    <property type="entry name" value="C1.7:_P-type_atpase_like"/>
    <property type="match status" value="1"/>
</dbReference>
<evidence type="ECO:0000256" key="2">
    <source>
        <dbReference type="ARBA" id="ARBA00006024"/>
    </source>
</evidence>
<dbReference type="AlphaFoldDB" id="A0A0M1P4D9"/>
<sequence length="809" mass="86812">METTAAQTKQSSIQITGMTCAACANKIEKGLSKMDGVTSANVNFALEKASVTYDPAKVEIKQLEEKIKKLGYGSLSEVAQFNLEGMTCAACANKIEKGLSKLPGVTNASVNFAMETARVEFSPGEVSIQEMQNKVKKLGYTAIVKQEDQKSSDHRSKELSNQKRKLLISVILSLPLLWTMVGHFSFTSWIYVPELFMNPWFQLIMATPVQFYIGKQFYVGAYKALRNASANMDVLVSLGTSAAYFYSLYLTIEWSRMGTMHHGPQLYFETSAVLITLVILGKLFESLAKGRTSEAIKSLMGLQAKTALVIRDGKELTIPVEEVIVGDVVLVRPGDKVPVDGEVLEGVSSVDESMLTGESLPVEKRAGDAVIGATINKNGILRVKATKVGKETALAQIIKVVEEAQGSKAPIQRVADVISGIFVPIVVGIAVVAFLVWYFLVTPGEFSVALEKAIAILVIACPCALGLATPTSIMAGSGRAAELGILFKGGEHLEQTHKINAIILDKTGTVTKGKPELTDVLAEGNEAEFLRLVGAAEKNSEHPLAEAIVTGIQEKNIELPGTESFEAIPGFGIKSVVEGKELLIGTRRLMEKYDVDAKKAYESMSRLEESGKTSMLVAIDSRYAGMVAVADTIKETSKDAVSRLKEMGIEVIMITGDNERTAKAIAAQVGIDHVRAEVLPEGKAEEVKKLQAQGKKVAMVGDGINDAPALAMADIGMAIGTGTDVAMEAADVTLMRGDLTSIPDAIYMSRKTMANIKQNLFWALGYNTLGIPVAAIGLLAPWVAGAAMALSSVSVVLNALRLQRVKVKQ</sequence>
<dbReference type="Pfam" id="PF00403">
    <property type="entry name" value="HMA"/>
    <property type="match status" value="2"/>
</dbReference>
<dbReference type="Gene3D" id="3.40.1110.10">
    <property type="entry name" value="Calcium-transporting ATPase, cytoplasmic domain N"/>
    <property type="match status" value="1"/>
</dbReference>
<evidence type="ECO:0000256" key="15">
    <source>
        <dbReference type="ARBA" id="ARBA00022989"/>
    </source>
</evidence>
<dbReference type="EC" id="7.2.2.8" evidence="3"/>
<proteinExistence type="inferred from homology"/>
<evidence type="ECO:0000256" key="7">
    <source>
        <dbReference type="ARBA" id="ARBA00022692"/>
    </source>
</evidence>
<dbReference type="PRINTS" id="PR00943">
    <property type="entry name" value="CUATPASE"/>
</dbReference>
<keyword evidence="9" id="KW-0677">Repeat</keyword>
<keyword evidence="16" id="KW-0186">Copper</keyword>
<dbReference type="GO" id="GO:0016887">
    <property type="term" value="F:ATP hydrolysis activity"/>
    <property type="evidence" value="ECO:0007669"/>
    <property type="project" value="InterPro"/>
</dbReference>
<dbReference type="InterPro" id="IPR001757">
    <property type="entry name" value="P_typ_ATPase"/>
</dbReference>
<dbReference type="InterPro" id="IPR018303">
    <property type="entry name" value="ATPase_P-typ_P_site"/>
</dbReference>
<evidence type="ECO:0000256" key="8">
    <source>
        <dbReference type="ARBA" id="ARBA00022723"/>
    </source>
</evidence>
<comment type="similarity">
    <text evidence="2 23">Belongs to the cation transport ATPase (P-type) (TC 3.A.3) family. Type IB subfamily.</text>
</comment>
<comment type="function">
    <text evidence="22">Involved in copper export.</text>
</comment>
<evidence type="ECO:0000256" key="19">
    <source>
        <dbReference type="ARBA" id="ARBA00029719"/>
    </source>
</evidence>
<keyword evidence="23" id="KW-1003">Cell membrane</keyword>
<dbReference type="NCBIfam" id="TIGR00003">
    <property type="entry name" value="copper ion binding protein"/>
    <property type="match status" value="2"/>
</dbReference>
<evidence type="ECO:0000256" key="6">
    <source>
        <dbReference type="ARBA" id="ARBA00022553"/>
    </source>
</evidence>
<dbReference type="GO" id="GO:0140581">
    <property type="term" value="F:P-type monovalent copper transporter activity"/>
    <property type="evidence" value="ECO:0007669"/>
    <property type="project" value="UniProtKB-EC"/>
</dbReference>
<keyword evidence="8 23" id="KW-0479">Metal-binding</keyword>
<evidence type="ECO:0000256" key="22">
    <source>
        <dbReference type="ARBA" id="ARBA00055366"/>
    </source>
</evidence>
<dbReference type="GO" id="GO:0005886">
    <property type="term" value="C:plasma membrane"/>
    <property type="evidence" value="ECO:0007669"/>
    <property type="project" value="UniProtKB-SubCell"/>
</dbReference>
<feature type="transmembrane region" description="Helical" evidence="23">
    <location>
        <begin position="234"/>
        <end position="252"/>
    </location>
</feature>
<evidence type="ECO:0000256" key="23">
    <source>
        <dbReference type="RuleBase" id="RU362081"/>
    </source>
</evidence>
<dbReference type="SFLD" id="SFLDF00027">
    <property type="entry name" value="p-type_atpase"/>
    <property type="match status" value="1"/>
</dbReference>
<dbReference type="InterPro" id="IPR017969">
    <property type="entry name" value="Heavy-metal-associated_CS"/>
</dbReference>
<dbReference type="Gene3D" id="3.40.50.1000">
    <property type="entry name" value="HAD superfamily/HAD-like"/>
    <property type="match status" value="1"/>
</dbReference>
<accession>A0A0M1P4D9</accession>
<evidence type="ECO:0000256" key="9">
    <source>
        <dbReference type="ARBA" id="ARBA00022737"/>
    </source>
</evidence>
<keyword evidence="7 23" id="KW-0812">Transmembrane</keyword>
<dbReference type="EMBL" id="LIUT01000001">
    <property type="protein sequence ID" value="KOR89180.1"/>
    <property type="molecule type" value="Genomic_DNA"/>
</dbReference>
<dbReference type="PANTHER" id="PTHR43520:SF8">
    <property type="entry name" value="P-TYPE CU(+) TRANSPORTER"/>
    <property type="match status" value="1"/>
</dbReference>
<keyword evidence="6" id="KW-0597">Phosphoprotein</keyword>
<feature type="domain" description="HMA" evidence="24">
    <location>
        <begin position="77"/>
        <end position="143"/>
    </location>
</feature>
<evidence type="ECO:0000256" key="4">
    <source>
        <dbReference type="ARBA" id="ARBA00015102"/>
    </source>
</evidence>
<dbReference type="FunFam" id="2.70.150.10:FF:000002">
    <property type="entry name" value="Copper-transporting ATPase 1, putative"/>
    <property type="match status" value="1"/>
</dbReference>
<dbReference type="InterPro" id="IPR044492">
    <property type="entry name" value="P_typ_ATPase_HD_dom"/>
</dbReference>
<keyword evidence="15 23" id="KW-1133">Transmembrane helix</keyword>
<dbReference type="PROSITE" id="PS50846">
    <property type="entry name" value="HMA_2"/>
    <property type="match status" value="2"/>
</dbReference>
<evidence type="ECO:0000313" key="25">
    <source>
        <dbReference type="EMBL" id="KOR89180.1"/>
    </source>
</evidence>
<evidence type="ECO:0000256" key="16">
    <source>
        <dbReference type="ARBA" id="ARBA00023008"/>
    </source>
</evidence>
<evidence type="ECO:0000256" key="13">
    <source>
        <dbReference type="ARBA" id="ARBA00022842"/>
    </source>
</evidence>
<keyword evidence="14" id="KW-1278">Translocase</keyword>
<dbReference type="NCBIfam" id="TIGR01494">
    <property type="entry name" value="ATPase_P-type"/>
    <property type="match status" value="1"/>
</dbReference>
<dbReference type="CDD" id="cd00371">
    <property type="entry name" value="HMA"/>
    <property type="match status" value="2"/>
</dbReference>
<dbReference type="NCBIfam" id="TIGR01525">
    <property type="entry name" value="ATPase-IB_hvy"/>
    <property type="match status" value="1"/>
</dbReference>
<organism evidence="25 26">
    <name type="scientific">Paenibacillus solani</name>
    <dbReference type="NCBI Taxonomy" id="1705565"/>
    <lineage>
        <taxon>Bacteria</taxon>
        <taxon>Bacillati</taxon>
        <taxon>Bacillota</taxon>
        <taxon>Bacilli</taxon>
        <taxon>Bacillales</taxon>
        <taxon>Paenibacillaceae</taxon>
        <taxon>Paenibacillus</taxon>
    </lineage>
</organism>
<dbReference type="GO" id="GO:0005507">
    <property type="term" value="F:copper ion binding"/>
    <property type="evidence" value="ECO:0007669"/>
    <property type="project" value="InterPro"/>
</dbReference>
<dbReference type="FunFam" id="3.40.50.1000:FF:000333">
    <property type="entry name" value="Copper-transporting ATPase 2"/>
    <property type="match status" value="1"/>
</dbReference>
<feature type="domain" description="HMA" evidence="24">
    <location>
        <begin position="9"/>
        <end position="75"/>
    </location>
</feature>
<dbReference type="CDD" id="cd02094">
    <property type="entry name" value="P-type_ATPase_Cu-like"/>
    <property type="match status" value="1"/>
</dbReference>
<name>A0A0M1P4D9_9BACL</name>
<dbReference type="InterPro" id="IPR036163">
    <property type="entry name" value="HMA_dom_sf"/>
</dbReference>
<feature type="transmembrane region" description="Helical" evidence="23">
    <location>
        <begin position="759"/>
        <end position="776"/>
    </location>
</feature>
<keyword evidence="10 23" id="KW-0547">Nucleotide-binding</keyword>
<dbReference type="GO" id="GO:0005524">
    <property type="term" value="F:ATP binding"/>
    <property type="evidence" value="ECO:0007669"/>
    <property type="project" value="UniProtKB-UniRule"/>
</dbReference>
<evidence type="ECO:0000256" key="11">
    <source>
        <dbReference type="ARBA" id="ARBA00022796"/>
    </source>
</evidence>
<dbReference type="InterPro" id="IPR023298">
    <property type="entry name" value="ATPase_P-typ_TM_dom_sf"/>
</dbReference>
<dbReference type="OrthoDB" id="9813266at2"/>
<feature type="transmembrane region" description="Helical" evidence="23">
    <location>
        <begin position="453"/>
        <end position="475"/>
    </location>
</feature>
<protein>
    <recommendedName>
        <fullName evidence="4">Copper-exporting P-type ATPase</fullName>
        <ecNumber evidence="3">7.2.2.8</ecNumber>
    </recommendedName>
    <alternativeName>
        <fullName evidence="19">Copper-exporting P-type ATPase A</fullName>
    </alternativeName>
    <alternativeName>
        <fullName evidence="20">Cu(+)-exporting ATPase</fullName>
    </alternativeName>
</protein>
<dbReference type="PRINTS" id="PR00942">
    <property type="entry name" value="CUATPASEI"/>
</dbReference>
<keyword evidence="26" id="KW-1185">Reference proteome</keyword>
<feature type="transmembrane region" description="Helical" evidence="23">
    <location>
        <begin position="417"/>
        <end position="441"/>
    </location>
</feature>
<gene>
    <name evidence="25" type="ORF">AM231_08395</name>
</gene>
<keyword evidence="5" id="KW-0813">Transport</keyword>
<feature type="transmembrane region" description="Helical" evidence="23">
    <location>
        <begin position="166"/>
        <end position="191"/>
    </location>
</feature>
<dbReference type="GO" id="GO:0055070">
    <property type="term" value="P:copper ion homeostasis"/>
    <property type="evidence" value="ECO:0007669"/>
    <property type="project" value="TreeGrafter"/>
</dbReference>
<dbReference type="NCBIfam" id="TIGR01511">
    <property type="entry name" value="ATPase-IB1_Cu"/>
    <property type="match status" value="1"/>
</dbReference>
<comment type="catalytic activity">
    <reaction evidence="21">
        <text>Cu(+)(in) + ATP + H2O = Cu(+)(out) + ADP + phosphate + H(+)</text>
        <dbReference type="Rhea" id="RHEA:25792"/>
        <dbReference type="ChEBI" id="CHEBI:15377"/>
        <dbReference type="ChEBI" id="CHEBI:15378"/>
        <dbReference type="ChEBI" id="CHEBI:30616"/>
        <dbReference type="ChEBI" id="CHEBI:43474"/>
        <dbReference type="ChEBI" id="CHEBI:49552"/>
        <dbReference type="ChEBI" id="CHEBI:456216"/>
        <dbReference type="EC" id="7.2.2.8"/>
    </reaction>
</comment>
<dbReference type="InterPro" id="IPR059000">
    <property type="entry name" value="ATPase_P-type_domA"/>
</dbReference>
<feature type="transmembrane region" description="Helical" evidence="23">
    <location>
        <begin position="782"/>
        <end position="800"/>
    </location>
</feature>
<dbReference type="Gene3D" id="2.70.150.10">
    <property type="entry name" value="Calcium-transporting ATPase, cytoplasmic transduction domain A"/>
    <property type="match status" value="1"/>
</dbReference>
<evidence type="ECO:0000259" key="24">
    <source>
        <dbReference type="PROSITE" id="PS50846"/>
    </source>
</evidence>
<keyword evidence="18 23" id="KW-0472">Membrane</keyword>
<keyword evidence="11" id="KW-0187">Copper transport</keyword>
<dbReference type="InterPro" id="IPR023214">
    <property type="entry name" value="HAD_sf"/>
</dbReference>
<dbReference type="PROSITE" id="PS00154">
    <property type="entry name" value="ATPASE_E1_E2"/>
    <property type="match status" value="1"/>
</dbReference>
<reference evidence="26" key="1">
    <citation type="submission" date="2015-08" db="EMBL/GenBank/DDBJ databases">
        <title>Genome sequencing project for genomic taxonomy and phylogenomics of Bacillus-like bacteria.</title>
        <authorList>
            <person name="Liu B."/>
            <person name="Wang J."/>
            <person name="Zhu Y."/>
            <person name="Liu G."/>
            <person name="Chen Q."/>
            <person name="Chen Z."/>
            <person name="Lan J."/>
            <person name="Che J."/>
            <person name="Ge C."/>
            <person name="Shi H."/>
            <person name="Pan Z."/>
            <person name="Liu X."/>
        </authorList>
    </citation>
    <scope>NUCLEOTIDE SEQUENCE [LARGE SCALE GENOMIC DNA]</scope>
    <source>
        <strain evidence="26">FJAT-22460</strain>
    </source>
</reference>
<keyword evidence="12 23" id="KW-0067">ATP-binding</keyword>
<comment type="caution">
    <text evidence="25">The sequence shown here is derived from an EMBL/GenBank/DDBJ whole genome shotgun (WGS) entry which is preliminary data.</text>
</comment>
<feature type="transmembrane region" description="Helical" evidence="23">
    <location>
        <begin position="197"/>
        <end position="213"/>
    </location>
</feature>
<dbReference type="PRINTS" id="PR00119">
    <property type="entry name" value="CATATPASE"/>
</dbReference>
<evidence type="ECO:0000256" key="1">
    <source>
        <dbReference type="ARBA" id="ARBA00004651"/>
    </source>
</evidence>
<dbReference type="InterPro" id="IPR036412">
    <property type="entry name" value="HAD-like_sf"/>
</dbReference>
<evidence type="ECO:0000256" key="21">
    <source>
        <dbReference type="ARBA" id="ARBA00049289"/>
    </source>
</evidence>
<dbReference type="PANTHER" id="PTHR43520">
    <property type="entry name" value="ATP7, ISOFORM B"/>
    <property type="match status" value="1"/>
</dbReference>
<evidence type="ECO:0000256" key="3">
    <source>
        <dbReference type="ARBA" id="ARBA00012517"/>
    </source>
</evidence>
<dbReference type="FunFam" id="3.30.70.100:FF:000005">
    <property type="entry name" value="Copper-exporting P-type ATPase A"/>
    <property type="match status" value="2"/>
</dbReference>
<dbReference type="InterPro" id="IPR027256">
    <property type="entry name" value="P-typ_ATPase_IB"/>
</dbReference>
<dbReference type="SUPFAM" id="SSF56784">
    <property type="entry name" value="HAD-like"/>
    <property type="match status" value="1"/>
</dbReference>
<dbReference type="InterPro" id="IPR006122">
    <property type="entry name" value="HMA_Cu_ion-bd"/>
</dbReference>
<evidence type="ECO:0000256" key="5">
    <source>
        <dbReference type="ARBA" id="ARBA00022448"/>
    </source>
</evidence>